<dbReference type="Pfam" id="PF14007">
    <property type="entry name" value="YtpI"/>
    <property type="match status" value="1"/>
</dbReference>
<proteinExistence type="predicted"/>
<keyword evidence="1" id="KW-1133">Transmembrane helix</keyword>
<keyword evidence="1" id="KW-0472">Membrane</keyword>
<dbReference type="EMBL" id="JBHSEC010000005">
    <property type="protein sequence ID" value="MFC4409797.1"/>
    <property type="molecule type" value="Genomic_DNA"/>
</dbReference>
<evidence type="ECO:0000313" key="2">
    <source>
        <dbReference type="EMBL" id="MFC4409797.1"/>
    </source>
</evidence>
<reference evidence="3" key="1">
    <citation type="journal article" date="2019" name="Int. J. Syst. Evol. Microbiol.">
        <title>The Global Catalogue of Microorganisms (GCM) 10K type strain sequencing project: providing services to taxonomists for standard genome sequencing and annotation.</title>
        <authorList>
            <consortium name="The Broad Institute Genomics Platform"/>
            <consortium name="The Broad Institute Genome Sequencing Center for Infectious Disease"/>
            <person name="Wu L."/>
            <person name="Ma J."/>
        </authorList>
    </citation>
    <scope>NUCLEOTIDE SEQUENCE [LARGE SCALE GENOMIC DNA]</scope>
    <source>
        <strain evidence="3">CCUG 59778</strain>
    </source>
</reference>
<comment type="caution">
    <text evidence="2">The sequence shown here is derived from an EMBL/GenBank/DDBJ whole genome shotgun (WGS) entry which is preliminary data.</text>
</comment>
<name>A0ABV8X5B3_9LACT</name>
<protein>
    <submittedName>
        <fullName evidence="2">YtpI family protein</fullName>
    </submittedName>
</protein>
<feature type="transmembrane region" description="Helical" evidence="1">
    <location>
        <begin position="63"/>
        <end position="83"/>
    </location>
</feature>
<keyword evidence="3" id="KW-1185">Reference proteome</keyword>
<dbReference type="RefSeq" id="WP_378152938.1">
    <property type="nucleotide sequence ID" value="NZ_JBHSEC010000005.1"/>
</dbReference>
<sequence length="101" mass="11736">MLNFIFVFLIIVSIVFYLYYKTKQFRSNLPIQRNWYKSLASSSLGVLVASFGLNQLLLFQSTVTYIVAALFILLGGALAIYNFKASKHYHQFLEEERELNK</sequence>
<feature type="transmembrane region" description="Helical" evidence="1">
    <location>
        <begin position="6"/>
        <end position="22"/>
    </location>
</feature>
<dbReference type="Proteomes" id="UP001595817">
    <property type="component" value="Unassembled WGS sequence"/>
</dbReference>
<feature type="transmembrane region" description="Helical" evidence="1">
    <location>
        <begin position="34"/>
        <end position="57"/>
    </location>
</feature>
<evidence type="ECO:0000256" key="1">
    <source>
        <dbReference type="SAM" id="Phobius"/>
    </source>
</evidence>
<keyword evidence="1" id="KW-0812">Transmembrane</keyword>
<gene>
    <name evidence="2" type="ORF">ACFOZY_05020</name>
</gene>
<organism evidence="2 3">
    <name type="scientific">Chungangia koreensis</name>
    <dbReference type="NCBI Taxonomy" id="752657"/>
    <lineage>
        <taxon>Bacteria</taxon>
        <taxon>Bacillati</taxon>
        <taxon>Bacillota</taxon>
        <taxon>Bacilli</taxon>
        <taxon>Lactobacillales</taxon>
        <taxon>Chungangia</taxon>
    </lineage>
</organism>
<evidence type="ECO:0000313" key="3">
    <source>
        <dbReference type="Proteomes" id="UP001595817"/>
    </source>
</evidence>
<dbReference type="InterPro" id="IPR025618">
    <property type="entry name" value="YtpI"/>
</dbReference>
<accession>A0ABV8X5B3</accession>